<evidence type="ECO:0000256" key="3">
    <source>
        <dbReference type="ARBA" id="ARBA00022691"/>
    </source>
</evidence>
<reference evidence="8 9" key="1">
    <citation type="submission" date="2019-02" db="EMBL/GenBank/DDBJ databases">
        <title>Genome sequencing of Clostridium botulinum clinical isolates.</title>
        <authorList>
            <person name="Brunt J."/>
            <person name="Van Vliet A.H.M."/>
            <person name="Stringer S.C."/>
            <person name="Grant K.A."/>
            <person name="Carter A.C."/>
            <person name="Peck M.W."/>
        </authorList>
    </citation>
    <scope>NUCLEOTIDE SEQUENCE [LARGE SCALE GENOMIC DNA]</scope>
    <source>
        <strain evidence="8 9">R1125/03</strain>
    </source>
</reference>
<dbReference type="Proteomes" id="UP000473089">
    <property type="component" value="Unassembled WGS sequence"/>
</dbReference>
<dbReference type="NCBIfam" id="TIGR00675">
    <property type="entry name" value="dcm"/>
    <property type="match status" value="1"/>
</dbReference>
<sequence>MEEDIVNAIDLFAGCGGLSKGFLDAGYKILVGVDNDQAALNTFATNHDGAEGLNADLSKQETFDEIKRIAGERSIDVVIAGPPCQGFSLSGPRNFDDERNKLYLAVIEMVRQYKPKGFIIENVPGMATLYDGQIKDEILKRFDNMGYNIQCEILCAADYGVPQMRKRLIFMGIRKDIGEPVFPKPIFTLDNYRTCRDAISDLPSRENELGKEEDYYSCEPQTEYQKLMRKNSTTLHNHVATNHTQMVKDTIALVPEGGNYKDLPKGWGESRKFNEAWTRYNGNKPSKTIDTGHRNHFHYQYNRVPTIRENARLQSFPDDFIFTGTRTQQNRQVGNAVPPLLGYYLAIQLKKIIEGSEK</sequence>
<dbReference type="Gene3D" id="3.40.50.150">
    <property type="entry name" value="Vaccinia Virus protein VP39"/>
    <property type="match status" value="1"/>
</dbReference>
<dbReference type="GO" id="GO:0003886">
    <property type="term" value="F:DNA (cytosine-5-)-methyltransferase activity"/>
    <property type="evidence" value="ECO:0007669"/>
    <property type="project" value="UniProtKB-EC"/>
</dbReference>
<dbReference type="EMBL" id="SGJP01000036">
    <property type="protein sequence ID" value="NFA61615.1"/>
    <property type="molecule type" value="Genomic_DNA"/>
</dbReference>
<dbReference type="EC" id="2.1.1.37" evidence="7"/>
<dbReference type="GO" id="GO:0032259">
    <property type="term" value="P:methylation"/>
    <property type="evidence" value="ECO:0007669"/>
    <property type="project" value="UniProtKB-KW"/>
</dbReference>
<dbReference type="InterPro" id="IPR050390">
    <property type="entry name" value="C5-Methyltransferase"/>
</dbReference>
<dbReference type="GO" id="GO:0009307">
    <property type="term" value="P:DNA restriction-modification system"/>
    <property type="evidence" value="ECO:0007669"/>
    <property type="project" value="UniProtKB-KW"/>
</dbReference>
<dbReference type="PANTHER" id="PTHR10629">
    <property type="entry name" value="CYTOSINE-SPECIFIC METHYLTRANSFERASE"/>
    <property type="match status" value="1"/>
</dbReference>
<evidence type="ECO:0000256" key="7">
    <source>
        <dbReference type="RuleBase" id="RU000417"/>
    </source>
</evidence>
<evidence type="ECO:0000256" key="2">
    <source>
        <dbReference type="ARBA" id="ARBA00022679"/>
    </source>
</evidence>
<keyword evidence="1 5" id="KW-0489">Methyltransferase</keyword>
<accession>A0A6M0T3B0</accession>
<dbReference type="InterPro" id="IPR031303">
    <property type="entry name" value="C5_meth_CS"/>
</dbReference>
<dbReference type="InterPro" id="IPR001525">
    <property type="entry name" value="C5_MeTfrase"/>
</dbReference>
<dbReference type="Gene3D" id="3.90.120.10">
    <property type="entry name" value="DNA Methylase, subunit A, domain 2"/>
    <property type="match status" value="1"/>
</dbReference>
<evidence type="ECO:0000313" key="9">
    <source>
        <dbReference type="Proteomes" id="UP000473089"/>
    </source>
</evidence>
<dbReference type="GO" id="GO:0044027">
    <property type="term" value="P:negative regulation of gene expression via chromosomal CpG island methylation"/>
    <property type="evidence" value="ECO:0007669"/>
    <property type="project" value="TreeGrafter"/>
</dbReference>
<dbReference type="PANTHER" id="PTHR10629:SF52">
    <property type="entry name" value="DNA (CYTOSINE-5)-METHYLTRANSFERASE 1"/>
    <property type="match status" value="1"/>
</dbReference>
<keyword evidence="2 5" id="KW-0808">Transferase</keyword>
<evidence type="ECO:0000256" key="5">
    <source>
        <dbReference type="PROSITE-ProRule" id="PRU01016"/>
    </source>
</evidence>
<evidence type="ECO:0000256" key="4">
    <source>
        <dbReference type="ARBA" id="ARBA00022747"/>
    </source>
</evidence>
<comment type="similarity">
    <text evidence="5 6">Belongs to the class I-like SAM-binding methyltransferase superfamily. C5-methyltransferase family.</text>
</comment>
<organism evidence="8 9">
    <name type="scientific">Clostridium botulinum</name>
    <dbReference type="NCBI Taxonomy" id="1491"/>
    <lineage>
        <taxon>Bacteria</taxon>
        <taxon>Bacillati</taxon>
        <taxon>Bacillota</taxon>
        <taxon>Clostridia</taxon>
        <taxon>Eubacteriales</taxon>
        <taxon>Clostridiaceae</taxon>
        <taxon>Clostridium</taxon>
    </lineage>
</organism>
<evidence type="ECO:0000313" key="8">
    <source>
        <dbReference type="EMBL" id="NFA61615.1"/>
    </source>
</evidence>
<protein>
    <recommendedName>
        <fullName evidence="7">Cytosine-specific methyltransferase</fullName>
        <ecNumber evidence="7">2.1.1.37</ecNumber>
    </recommendedName>
</protein>
<dbReference type="PROSITE" id="PS00094">
    <property type="entry name" value="C5_MTASE_1"/>
    <property type="match status" value="1"/>
</dbReference>
<dbReference type="Pfam" id="PF00145">
    <property type="entry name" value="DNA_methylase"/>
    <property type="match status" value="1"/>
</dbReference>
<dbReference type="GO" id="GO:0003677">
    <property type="term" value="F:DNA binding"/>
    <property type="evidence" value="ECO:0007669"/>
    <property type="project" value="TreeGrafter"/>
</dbReference>
<comment type="catalytic activity">
    <reaction evidence="7">
        <text>a 2'-deoxycytidine in DNA + S-adenosyl-L-methionine = a 5-methyl-2'-deoxycytidine in DNA + S-adenosyl-L-homocysteine + H(+)</text>
        <dbReference type="Rhea" id="RHEA:13681"/>
        <dbReference type="Rhea" id="RHEA-COMP:11369"/>
        <dbReference type="Rhea" id="RHEA-COMP:11370"/>
        <dbReference type="ChEBI" id="CHEBI:15378"/>
        <dbReference type="ChEBI" id="CHEBI:57856"/>
        <dbReference type="ChEBI" id="CHEBI:59789"/>
        <dbReference type="ChEBI" id="CHEBI:85452"/>
        <dbReference type="ChEBI" id="CHEBI:85454"/>
        <dbReference type="EC" id="2.1.1.37"/>
    </reaction>
</comment>
<keyword evidence="4" id="KW-0680">Restriction system</keyword>
<comment type="caution">
    <text evidence="8">The sequence shown here is derived from an EMBL/GenBank/DDBJ whole genome shotgun (WGS) entry which is preliminary data.</text>
</comment>
<proteinExistence type="inferred from homology"/>
<dbReference type="PRINTS" id="PR00105">
    <property type="entry name" value="C5METTRFRASE"/>
</dbReference>
<dbReference type="PROSITE" id="PS51679">
    <property type="entry name" value="SAM_MT_C5"/>
    <property type="match status" value="1"/>
</dbReference>
<dbReference type="InterPro" id="IPR018117">
    <property type="entry name" value="C5_DNA_meth_AS"/>
</dbReference>
<evidence type="ECO:0000256" key="6">
    <source>
        <dbReference type="RuleBase" id="RU000416"/>
    </source>
</evidence>
<dbReference type="InterPro" id="IPR029063">
    <property type="entry name" value="SAM-dependent_MTases_sf"/>
</dbReference>
<evidence type="ECO:0000256" key="1">
    <source>
        <dbReference type="ARBA" id="ARBA00022603"/>
    </source>
</evidence>
<dbReference type="SUPFAM" id="SSF53335">
    <property type="entry name" value="S-adenosyl-L-methionine-dependent methyltransferases"/>
    <property type="match status" value="1"/>
</dbReference>
<keyword evidence="3 5" id="KW-0949">S-adenosyl-L-methionine</keyword>
<name>A0A6M0T3B0_CLOBO</name>
<dbReference type="AlphaFoldDB" id="A0A6M0T3B0"/>
<gene>
    <name evidence="8" type="ORF">EXM42_14845</name>
</gene>
<feature type="active site" evidence="5">
    <location>
        <position position="84"/>
    </location>
</feature>
<dbReference type="PROSITE" id="PS00095">
    <property type="entry name" value="C5_MTASE_2"/>
    <property type="match status" value="1"/>
</dbReference>